<evidence type="ECO:0000259" key="8">
    <source>
        <dbReference type="Pfam" id="PF13359"/>
    </source>
</evidence>
<keyword evidence="7" id="KW-0539">Nucleus</keyword>
<feature type="non-terminal residue" evidence="9">
    <location>
        <position position="288"/>
    </location>
</feature>
<evidence type="ECO:0000256" key="7">
    <source>
        <dbReference type="ARBA" id="ARBA00023242"/>
    </source>
</evidence>
<evidence type="ECO:0000256" key="1">
    <source>
        <dbReference type="ARBA" id="ARBA00001968"/>
    </source>
</evidence>
<organism evidence="9 10">
    <name type="scientific">Dryococelus australis</name>
    <dbReference type="NCBI Taxonomy" id="614101"/>
    <lineage>
        <taxon>Eukaryota</taxon>
        <taxon>Metazoa</taxon>
        <taxon>Ecdysozoa</taxon>
        <taxon>Arthropoda</taxon>
        <taxon>Hexapoda</taxon>
        <taxon>Insecta</taxon>
        <taxon>Pterygota</taxon>
        <taxon>Neoptera</taxon>
        <taxon>Polyneoptera</taxon>
        <taxon>Phasmatodea</taxon>
        <taxon>Verophasmatodea</taxon>
        <taxon>Anareolatae</taxon>
        <taxon>Phasmatidae</taxon>
        <taxon>Eurycanthinae</taxon>
        <taxon>Dryococelus</taxon>
    </lineage>
</organism>
<keyword evidence="4" id="KW-0540">Nuclease</keyword>
<comment type="caution">
    <text evidence="9">The sequence shown here is derived from an EMBL/GenBank/DDBJ whole genome shotgun (WGS) entry which is preliminary data.</text>
</comment>
<sequence>MATLRYLATGRTHEDLKFSCRFAPQTSEKIIPDTCEVIFKALRNYCKCPTTEKESENVAGECEHRWNFPNCIRAVDGKHVAITPPPRSESYFYHYKNFHSQVLLGIANTNYELLYSSFGINGRVSDGGLRLVEKTRRRESEFTKGGNVRYVLVVDDVFPLREYIMKPFSHKVATPARKIFNCRVFGIIVERFGVLQKPLSLINYTKVHHIVMAFCTLHNFLRSNIQHQYTHSNVWMRSSKVVMLRLGLTATNLCLSKTACQPTNSEELVRESFVRYFNNEGQVSLATK</sequence>
<dbReference type="InterPro" id="IPR045249">
    <property type="entry name" value="HARBI1-like"/>
</dbReference>
<comment type="cofactor">
    <cofactor evidence="1">
        <name>a divalent metal cation</name>
        <dbReference type="ChEBI" id="CHEBI:60240"/>
    </cofactor>
</comment>
<evidence type="ECO:0000313" key="9">
    <source>
        <dbReference type="EMBL" id="KAJ8897772.1"/>
    </source>
</evidence>
<comment type="similarity">
    <text evidence="3">Belongs to the HARBI1 family.</text>
</comment>
<keyword evidence="10" id="KW-1185">Reference proteome</keyword>
<dbReference type="EMBL" id="JARBHB010000001">
    <property type="protein sequence ID" value="KAJ8897772.1"/>
    <property type="molecule type" value="Genomic_DNA"/>
</dbReference>
<dbReference type="PANTHER" id="PTHR22930:SF269">
    <property type="entry name" value="NUCLEASE HARBI1-LIKE PROTEIN"/>
    <property type="match status" value="1"/>
</dbReference>
<dbReference type="PANTHER" id="PTHR22930">
    <property type="match status" value="1"/>
</dbReference>
<evidence type="ECO:0000313" key="10">
    <source>
        <dbReference type="Proteomes" id="UP001159363"/>
    </source>
</evidence>
<evidence type="ECO:0000256" key="3">
    <source>
        <dbReference type="ARBA" id="ARBA00006958"/>
    </source>
</evidence>
<keyword evidence="5" id="KW-0479">Metal-binding</keyword>
<evidence type="ECO:0000256" key="5">
    <source>
        <dbReference type="ARBA" id="ARBA00022723"/>
    </source>
</evidence>
<evidence type="ECO:0000256" key="4">
    <source>
        <dbReference type="ARBA" id="ARBA00022722"/>
    </source>
</evidence>
<accession>A0ABQ9IMQ8</accession>
<dbReference type="InterPro" id="IPR027806">
    <property type="entry name" value="HARBI1_dom"/>
</dbReference>
<dbReference type="Pfam" id="PF13359">
    <property type="entry name" value="DDE_Tnp_4"/>
    <property type="match status" value="1"/>
</dbReference>
<proteinExistence type="inferred from homology"/>
<name>A0ABQ9IMQ8_9NEOP</name>
<protein>
    <recommendedName>
        <fullName evidence="8">DDE Tnp4 domain-containing protein</fullName>
    </recommendedName>
</protein>
<keyword evidence="6" id="KW-0378">Hydrolase</keyword>
<feature type="domain" description="DDE Tnp4" evidence="8">
    <location>
        <begin position="75"/>
        <end position="219"/>
    </location>
</feature>
<comment type="subcellular location">
    <subcellularLocation>
        <location evidence="2">Nucleus</location>
    </subcellularLocation>
</comment>
<dbReference type="Proteomes" id="UP001159363">
    <property type="component" value="Chromosome 1"/>
</dbReference>
<evidence type="ECO:0000256" key="6">
    <source>
        <dbReference type="ARBA" id="ARBA00022801"/>
    </source>
</evidence>
<reference evidence="9 10" key="1">
    <citation type="submission" date="2023-02" db="EMBL/GenBank/DDBJ databases">
        <title>LHISI_Scaffold_Assembly.</title>
        <authorList>
            <person name="Stuart O.P."/>
            <person name="Cleave R."/>
            <person name="Magrath M.J.L."/>
            <person name="Mikheyev A.S."/>
        </authorList>
    </citation>
    <scope>NUCLEOTIDE SEQUENCE [LARGE SCALE GENOMIC DNA]</scope>
    <source>
        <strain evidence="9">Daus_M_001</strain>
        <tissue evidence="9">Leg muscle</tissue>
    </source>
</reference>
<evidence type="ECO:0000256" key="2">
    <source>
        <dbReference type="ARBA" id="ARBA00004123"/>
    </source>
</evidence>
<gene>
    <name evidence="9" type="ORF">PR048_003122</name>
</gene>